<dbReference type="HOGENOM" id="CLU_1895156_0_0_7"/>
<evidence type="ECO:0000256" key="1">
    <source>
        <dbReference type="SAM" id="MobiDB-lite"/>
    </source>
</evidence>
<name>A0LQC8_SYNFM</name>
<dbReference type="KEGG" id="sfu:Sfum_3963"/>
<accession>A0LQC8</accession>
<dbReference type="EMBL" id="CP000478">
    <property type="protein sequence ID" value="ABK19630.1"/>
    <property type="molecule type" value="Genomic_DNA"/>
</dbReference>
<dbReference type="STRING" id="335543.Sfum_3963"/>
<dbReference type="AlphaFoldDB" id="A0LQC8"/>
<sequence>MLEPRWNTARSAWTTKRSTDAANRSEESEPAGRRRKLPQMKAAVEAAKQKPDHRAINWEENGSGVENEQLSRQCRELDAAGETNPLETSKKPTGRRHETIACREKNPHFEVSAALLSQKTCCIGPAPSSNRLSR</sequence>
<keyword evidence="3" id="KW-1185">Reference proteome</keyword>
<feature type="region of interest" description="Disordered" evidence="1">
    <location>
        <begin position="78"/>
        <end position="97"/>
    </location>
</feature>
<dbReference type="Proteomes" id="UP000001784">
    <property type="component" value="Chromosome"/>
</dbReference>
<evidence type="ECO:0000313" key="3">
    <source>
        <dbReference type="Proteomes" id="UP000001784"/>
    </source>
</evidence>
<feature type="region of interest" description="Disordered" evidence="1">
    <location>
        <begin position="1"/>
        <end position="72"/>
    </location>
</feature>
<reference evidence="2 3" key="1">
    <citation type="submission" date="2006-10" db="EMBL/GenBank/DDBJ databases">
        <title>Complete sequence of Syntrophobacter fumaroxidans MPOB.</title>
        <authorList>
            <consortium name="US DOE Joint Genome Institute"/>
            <person name="Copeland A."/>
            <person name="Lucas S."/>
            <person name="Lapidus A."/>
            <person name="Barry K."/>
            <person name="Detter J.C."/>
            <person name="Glavina del Rio T."/>
            <person name="Hammon N."/>
            <person name="Israni S."/>
            <person name="Pitluck S."/>
            <person name="Goltsman E.G."/>
            <person name="Martinez M."/>
            <person name="Schmutz J."/>
            <person name="Larimer F."/>
            <person name="Land M."/>
            <person name="Hauser L."/>
            <person name="Kyrpides N."/>
            <person name="Kim E."/>
            <person name="Boone D.R."/>
            <person name="Brockman F."/>
            <person name="Culley D."/>
            <person name="Ferry J."/>
            <person name="Gunsalus R."/>
            <person name="McInerney M.J."/>
            <person name="Morrison M."/>
            <person name="Plugge C."/>
            <person name="Rohlin L."/>
            <person name="Scholten J."/>
            <person name="Sieber J."/>
            <person name="Stams A.J.M."/>
            <person name="Worm P."/>
            <person name="Henstra A.M."/>
            <person name="Richardson P."/>
        </authorList>
    </citation>
    <scope>NUCLEOTIDE SEQUENCE [LARGE SCALE GENOMIC DNA]</scope>
    <source>
        <strain evidence="3">DSM 10017 / MPOB</strain>
    </source>
</reference>
<dbReference type="InParanoid" id="A0LQC8"/>
<organism evidence="2 3">
    <name type="scientific">Syntrophobacter fumaroxidans (strain DSM 10017 / MPOB)</name>
    <dbReference type="NCBI Taxonomy" id="335543"/>
    <lineage>
        <taxon>Bacteria</taxon>
        <taxon>Pseudomonadati</taxon>
        <taxon>Thermodesulfobacteriota</taxon>
        <taxon>Syntrophobacteria</taxon>
        <taxon>Syntrophobacterales</taxon>
        <taxon>Syntrophobacteraceae</taxon>
        <taxon>Syntrophobacter</taxon>
    </lineage>
</organism>
<feature type="compositionally biased region" description="Basic and acidic residues" evidence="1">
    <location>
        <begin position="17"/>
        <end position="32"/>
    </location>
</feature>
<gene>
    <name evidence="2" type="ordered locus">Sfum_3963</name>
</gene>
<evidence type="ECO:0000313" key="2">
    <source>
        <dbReference type="EMBL" id="ABK19630.1"/>
    </source>
</evidence>
<feature type="compositionally biased region" description="Basic and acidic residues" evidence="1">
    <location>
        <begin position="47"/>
        <end position="57"/>
    </location>
</feature>
<protein>
    <submittedName>
        <fullName evidence="2">Uncharacterized protein</fullName>
    </submittedName>
</protein>
<proteinExistence type="predicted"/>